<dbReference type="RefSeq" id="WP_232185431.1">
    <property type="nucleotide sequence ID" value="NZ_JAIOAP010000005.1"/>
</dbReference>
<dbReference type="EMBL" id="JASKHM010000005">
    <property type="protein sequence ID" value="MEQ4482716.1"/>
    <property type="molecule type" value="Genomic_DNA"/>
</dbReference>
<dbReference type="SUPFAM" id="SSF48208">
    <property type="entry name" value="Six-hairpin glycosidases"/>
    <property type="match status" value="2"/>
</dbReference>
<gene>
    <name evidence="1" type="ORF">QJS35_09940</name>
</gene>
<evidence type="ECO:0000313" key="1">
    <source>
        <dbReference type="EMBL" id="MEQ4482716.1"/>
    </source>
</evidence>
<dbReference type="Proteomes" id="UP001493487">
    <property type="component" value="Unassembled WGS sequence"/>
</dbReference>
<proteinExistence type="predicted"/>
<keyword evidence="2" id="KW-1185">Reference proteome</keyword>
<comment type="caution">
    <text evidence="1">The sequence shown here is derived from an EMBL/GenBank/DDBJ whole genome shotgun (WGS) entry which is preliminary data.</text>
</comment>
<sequence length="638" mass="72303">MREKTIVIITNADSDLSALLERSPVNTVTMTADSLKTSVLDACSAVAILGGTEEKPLLFHPRERMLVEKQLQAGKRIFAEYCGSIGHVYSEPPVSTRFERVVFTAEKQINGVLPGDILDEQCNTRIRPHDIACTFSRPILQYARGKDHSSSVVDEKLLASVSDRALWFDEPENLLICSFRMANFKRARFSPNAKWEGIVKFILEWLCEESVPISGLNAPYRFEPFQPNVPLEVQTDDTIGKAIGWFEEAGMLLNMGKDGVQEGFGTEVYADGTQRLMPSIRIDCVAEVSMAYFMHGLLTKDKRSLDISDNLMSVCFDLMQIKEQSPLKGMLRWTQEAWGVCYQDDAARVLIPQLLKCLYTGSTQYLQECADALDFLVRTTGTDGLRPFRTDNIDLTEEKIRKLSSAPARFYCAHYNAFYHGALLLAYKLTGNERYKEVGVRGLESLMSVYPNTRREYSETQEMCRLIMPLSWLYWVTGEGRHKEWLYGVTEDLKRLRHPSGGYLEWDTGYQADRSNSKDGEESTMLTRNGDPIVDLLYSLNWLPTAFAQAYFVTKDDSFKELCEDMAKFLISTQVHSDNKTINGGWARALDVDMLEVYGLPADVGWGPWAIESGWTVAEIASGLTMWRLEKELIKHYG</sequence>
<reference evidence="1 2" key="1">
    <citation type="journal article" date="2023" name="Genome Announc.">
        <title>Pan-Genome Analyses of the Genus Cohnella and Proposal of the Novel Species Cohnella silvisoli sp. nov., Isolated from Forest Soil.</title>
        <authorList>
            <person name="Wang C."/>
            <person name="Mao L."/>
            <person name="Bao G."/>
            <person name="Zhu H."/>
        </authorList>
    </citation>
    <scope>NUCLEOTIDE SEQUENCE [LARGE SCALE GENOMIC DNA]</scope>
    <source>
        <strain evidence="1 2">NL03-T5-1</strain>
    </source>
</reference>
<evidence type="ECO:0000313" key="2">
    <source>
        <dbReference type="Proteomes" id="UP001493487"/>
    </source>
</evidence>
<name>A0ABV1KRY7_9BACL</name>
<accession>A0ABV1KRY7</accession>
<protein>
    <submittedName>
        <fullName evidence="1">Uncharacterized protein</fullName>
    </submittedName>
</protein>
<dbReference type="InterPro" id="IPR008928">
    <property type="entry name" value="6-hairpin_glycosidase_sf"/>
</dbReference>
<organism evidence="1 2">
    <name type="scientific">Cohnella silvisoli</name>
    <dbReference type="NCBI Taxonomy" id="2873699"/>
    <lineage>
        <taxon>Bacteria</taxon>
        <taxon>Bacillati</taxon>
        <taxon>Bacillota</taxon>
        <taxon>Bacilli</taxon>
        <taxon>Bacillales</taxon>
        <taxon>Paenibacillaceae</taxon>
        <taxon>Cohnella</taxon>
    </lineage>
</organism>